<keyword evidence="2" id="KW-1185">Reference proteome</keyword>
<dbReference type="InterPro" id="IPR011697">
    <property type="entry name" value="Peptidase_C26"/>
</dbReference>
<evidence type="ECO:0000313" key="2">
    <source>
        <dbReference type="Proteomes" id="UP001596266"/>
    </source>
</evidence>
<evidence type="ECO:0000313" key="1">
    <source>
        <dbReference type="EMBL" id="MFC6396026.1"/>
    </source>
</evidence>
<dbReference type="GO" id="GO:0016787">
    <property type="term" value="F:hydrolase activity"/>
    <property type="evidence" value="ECO:0007669"/>
    <property type="project" value="UniProtKB-KW"/>
</dbReference>
<dbReference type="CDD" id="cd01745">
    <property type="entry name" value="GATase1_2"/>
    <property type="match status" value="1"/>
</dbReference>
<gene>
    <name evidence="1" type="ORF">ACFP57_03340</name>
</gene>
<dbReference type="EMBL" id="JBHSUA010000009">
    <property type="protein sequence ID" value="MFC6396026.1"/>
    <property type="molecule type" value="Genomic_DNA"/>
</dbReference>
<reference evidence="2" key="1">
    <citation type="journal article" date="2019" name="Int. J. Syst. Evol. Microbiol.">
        <title>The Global Catalogue of Microorganisms (GCM) 10K type strain sequencing project: providing services to taxonomists for standard genome sequencing and annotation.</title>
        <authorList>
            <consortium name="The Broad Institute Genomics Platform"/>
            <consortium name="The Broad Institute Genome Sequencing Center for Infectious Disease"/>
            <person name="Wu L."/>
            <person name="Ma J."/>
        </authorList>
    </citation>
    <scope>NUCLEOTIDE SEQUENCE [LARGE SCALE GENOMIC DNA]</scope>
    <source>
        <strain evidence="2">CGMCC 1.15277</strain>
    </source>
</reference>
<dbReference type="PANTHER" id="PTHR43235">
    <property type="entry name" value="GLUTAMINE AMIDOTRANSFERASE PB2B2.05-RELATED"/>
    <property type="match status" value="1"/>
</dbReference>
<dbReference type="PANTHER" id="PTHR43235:SF1">
    <property type="entry name" value="GLUTAMINE AMIDOTRANSFERASE PB2B2.05-RELATED"/>
    <property type="match status" value="1"/>
</dbReference>
<protein>
    <submittedName>
        <fullName evidence="1">Gamma-glutamyl-gamma-aminobutyrate hydrolase family protein</fullName>
    </submittedName>
</protein>
<name>A0ABW1X2E7_9ACTN</name>
<dbReference type="InterPro" id="IPR029062">
    <property type="entry name" value="Class_I_gatase-like"/>
</dbReference>
<dbReference type="SUPFAM" id="SSF52317">
    <property type="entry name" value="Class I glutamine amidotransferase-like"/>
    <property type="match status" value="1"/>
</dbReference>
<proteinExistence type="predicted"/>
<keyword evidence="1" id="KW-0378">Hydrolase</keyword>
<comment type="caution">
    <text evidence="1">The sequence shown here is derived from an EMBL/GenBank/DDBJ whole genome shotgun (WGS) entry which is preliminary data.</text>
</comment>
<dbReference type="InterPro" id="IPR044668">
    <property type="entry name" value="PuuD-like"/>
</dbReference>
<dbReference type="RefSeq" id="WP_343885355.1">
    <property type="nucleotide sequence ID" value="NZ_BAAAKI010000004.1"/>
</dbReference>
<organism evidence="1 2">
    <name type="scientific">Luteococcus sanguinis</name>
    <dbReference type="NCBI Taxonomy" id="174038"/>
    <lineage>
        <taxon>Bacteria</taxon>
        <taxon>Bacillati</taxon>
        <taxon>Actinomycetota</taxon>
        <taxon>Actinomycetes</taxon>
        <taxon>Propionibacteriales</taxon>
        <taxon>Propionibacteriaceae</taxon>
        <taxon>Luteococcus</taxon>
    </lineage>
</organism>
<dbReference type="Gene3D" id="3.40.50.880">
    <property type="match status" value="1"/>
</dbReference>
<sequence>MAQRPLIGIITNLENDPNYLFPGYPRVTINEDYHRSLLAAGAVPLLIPPSPDLSALPQQLDLLDGLVLAGGSDVDPLRYGQQPRLECGLPNPVRDTFEFRALELASERQLPTFGICRGLQVVNVFRGGTLHQDISHSGSTQRHMMGGNPSLGAHEITIEAGSFLAQAWAPRHDSALPTRVLVNSFHHQVADRIADSLRVVARADDGNVEALEATDGAPLWAVQWHPEMMSVANALSQKLFGWFVDTVAARP</sequence>
<dbReference type="Pfam" id="PF07722">
    <property type="entry name" value="Peptidase_C26"/>
    <property type="match status" value="1"/>
</dbReference>
<dbReference type="Proteomes" id="UP001596266">
    <property type="component" value="Unassembled WGS sequence"/>
</dbReference>
<dbReference type="PROSITE" id="PS51273">
    <property type="entry name" value="GATASE_TYPE_1"/>
    <property type="match status" value="1"/>
</dbReference>
<accession>A0ABW1X2E7</accession>